<feature type="transmembrane region" description="Helical" evidence="6">
    <location>
        <begin position="135"/>
        <end position="151"/>
    </location>
</feature>
<feature type="transmembrane region" description="Helical" evidence="6">
    <location>
        <begin position="46"/>
        <end position="66"/>
    </location>
</feature>
<dbReference type="GO" id="GO:0032153">
    <property type="term" value="C:cell division site"/>
    <property type="evidence" value="ECO:0007669"/>
    <property type="project" value="TreeGrafter"/>
</dbReference>
<evidence type="ECO:0000256" key="5">
    <source>
        <dbReference type="ARBA" id="ARBA00023136"/>
    </source>
</evidence>
<evidence type="ECO:0000313" key="7">
    <source>
        <dbReference type="EMBL" id="SHE70662.1"/>
    </source>
</evidence>
<comment type="caution">
    <text evidence="7">The sequence shown here is derived from an EMBL/GenBank/DDBJ whole genome shotgun (WGS) entry which is preliminary data.</text>
</comment>
<sequence>MRINVEPFERMRKFEYIVPFIYITLLIFGIFMVRTATYGEYIEDNYYKQIIFSFLGIIIFFFTFFLKERILKSIIVHLYTITLFLLMYVLVFERARYGAKRWIRVGPVGIQPSHLFLIFTLVIFAKYLAEKNKKAYYILSFTTLIGLGLIFKQPDLGMTLFTFGLWFLLTYISGEHEKTWKTSLFLMLFSSPFAFYFMEDYQRARIVGFLFPEKNAASVAYNTLQSIRAIGSGGFFGKGYLNGFMNLSDFVPEDHNDFIISVIGEELGFLGILFVLIIYALLIYRIYVYAKKTRRKFWKYIYFGTITIIFFHVYENIGMALGIMPVTGVPLPLVSYGGSQIITFSFLLGLVTKGISTTERFSEDNYIDNE</sequence>
<keyword evidence="2 6" id="KW-0812">Transmembrane</keyword>
<feature type="transmembrane region" description="Helical" evidence="6">
    <location>
        <begin position="157"/>
        <end position="173"/>
    </location>
</feature>
<dbReference type="GO" id="GO:0051301">
    <property type="term" value="P:cell division"/>
    <property type="evidence" value="ECO:0007669"/>
    <property type="project" value="InterPro"/>
</dbReference>
<feature type="transmembrane region" description="Helical" evidence="6">
    <location>
        <begin position="333"/>
        <end position="351"/>
    </location>
</feature>
<feature type="transmembrane region" description="Helical" evidence="6">
    <location>
        <begin position="111"/>
        <end position="128"/>
    </location>
</feature>
<evidence type="ECO:0000256" key="4">
    <source>
        <dbReference type="ARBA" id="ARBA00022989"/>
    </source>
</evidence>
<dbReference type="STRING" id="1122195.SAMN02745164_00972"/>
<evidence type="ECO:0000256" key="6">
    <source>
        <dbReference type="SAM" id="Phobius"/>
    </source>
</evidence>
<organism evidence="7 8">
    <name type="scientific">Marinitoga hydrogenitolerans (strain DSM 16785 / JCM 12826 / AT1271)</name>
    <dbReference type="NCBI Taxonomy" id="1122195"/>
    <lineage>
        <taxon>Bacteria</taxon>
        <taxon>Thermotogati</taxon>
        <taxon>Thermotogota</taxon>
        <taxon>Thermotogae</taxon>
        <taxon>Petrotogales</taxon>
        <taxon>Petrotogaceae</taxon>
        <taxon>Marinitoga</taxon>
    </lineage>
</organism>
<dbReference type="InterPro" id="IPR001182">
    <property type="entry name" value="FtsW/RodA"/>
</dbReference>
<keyword evidence="3" id="KW-0133">Cell shape</keyword>
<feature type="transmembrane region" description="Helical" evidence="6">
    <location>
        <begin position="73"/>
        <end position="91"/>
    </location>
</feature>
<accession>A0A1M4VPE9</accession>
<evidence type="ECO:0000256" key="3">
    <source>
        <dbReference type="ARBA" id="ARBA00022960"/>
    </source>
</evidence>
<keyword evidence="4 6" id="KW-1133">Transmembrane helix</keyword>
<dbReference type="RefSeq" id="WP_084670705.1">
    <property type="nucleotide sequence ID" value="NZ_FQUI01000012.1"/>
</dbReference>
<dbReference type="PANTHER" id="PTHR30474:SF1">
    <property type="entry name" value="PEPTIDOGLYCAN GLYCOSYLTRANSFERASE MRDB"/>
    <property type="match status" value="1"/>
</dbReference>
<dbReference type="Pfam" id="PF01098">
    <property type="entry name" value="FTSW_RODA_SPOVE"/>
    <property type="match status" value="1"/>
</dbReference>
<protein>
    <submittedName>
        <fullName evidence="7">Rod shape determining protein RodA</fullName>
    </submittedName>
</protein>
<feature type="transmembrane region" description="Helical" evidence="6">
    <location>
        <begin position="16"/>
        <end position="34"/>
    </location>
</feature>
<dbReference type="GO" id="GO:0015648">
    <property type="term" value="F:lipid-linked peptidoglycan transporter activity"/>
    <property type="evidence" value="ECO:0007669"/>
    <property type="project" value="TreeGrafter"/>
</dbReference>
<feature type="transmembrane region" description="Helical" evidence="6">
    <location>
        <begin position="267"/>
        <end position="288"/>
    </location>
</feature>
<dbReference type="Proteomes" id="UP000184334">
    <property type="component" value="Unassembled WGS sequence"/>
</dbReference>
<evidence type="ECO:0000313" key="8">
    <source>
        <dbReference type="Proteomes" id="UP000184334"/>
    </source>
</evidence>
<dbReference type="OrthoDB" id="9812661at2"/>
<gene>
    <name evidence="7" type="ORF">SAMN02745164_00972</name>
</gene>
<proteinExistence type="predicted"/>
<dbReference type="GO" id="GO:0005886">
    <property type="term" value="C:plasma membrane"/>
    <property type="evidence" value="ECO:0007669"/>
    <property type="project" value="TreeGrafter"/>
</dbReference>
<reference evidence="7" key="1">
    <citation type="submission" date="2016-11" db="EMBL/GenBank/DDBJ databases">
        <authorList>
            <person name="Varghese N."/>
            <person name="Submissions S."/>
        </authorList>
    </citation>
    <scope>NUCLEOTIDE SEQUENCE [LARGE SCALE GENOMIC DNA]</scope>
    <source>
        <strain evidence="7">DSM 16785</strain>
    </source>
</reference>
<dbReference type="EMBL" id="FQUI01000012">
    <property type="protein sequence ID" value="SHE70662.1"/>
    <property type="molecule type" value="Genomic_DNA"/>
</dbReference>
<comment type="subcellular location">
    <subcellularLocation>
        <location evidence="1">Membrane</location>
        <topology evidence="1">Multi-pass membrane protein</topology>
    </subcellularLocation>
</comment>
<name>A0A1M4VPE9_MARH1</name>
<evidence type="ECO:0000256" key="2">
    <source>
        <dbReference type="ARBA" id="ARBA00022692"/>
    </source>
</evidence>
<dbReference type="PANTHER" id="PTHR30474">
    <property type="entry name" value="CELL CYCLE PROTEIN"/>
    <property type="match status" value="1"/>
</dbReference>
<feature type="transmembrane region" description="Helical" evidence="6">
    <location>
        <begin position="300"/>
        <end position="321"/>
    </location>
</feature>
<dbReference type="AlphaFoldDB" id="A0A1M4VPE9"/>
<evidence type="ECO:0000256" key="1">
    <source>
        <dbReference type="ARBA" id="ARBA00004141"/>
    </source>
</evidence>
<feature type="transmembrane region" description="Helical" evidence="6">
    <location>
        <begin position="180"/>
        <end position="198"/>
    </location>
</feature>
<dbReference type="GO" id="GO:0008360">
    <property type="term" value="P:regulation of cell shape"/>
    <property type="evidence" value="ECO:0007669"/>
    <property type="project" value="UniProtKB-KW"/>
</dbReference>
<keyword evidence="5 6" id="KW-0472">Membrane</keyword>
<keyword evidence="8" id="KW-1185">Reference proteome</keyword>